<gene>
    <name evidence="1" type="ORF">SAMN02910432_01146</name>
</gene>
<organism evidence="1 2">
    <name type="scientific">Ligilactobacillus ruminis DSM 20403 = NBRC 102161</name>
    <dbReference type="NCBI Taxonomy" id="1423798"/>
    <lineage>
        <taxon>Bacteria</taxon>
        <taxon>Bacillati</taxon>
        <taxon>Bacillota</taxon>
        <taxon>Bacilli</taxon>
        <taxon>Lactobacillales</taxon>
        <taxon>Lactobacillaceae</taxon>
        <taxon>Ligilactobacillus</taxon>
    </lineage>
</organism>
<dbReference type="AlphaFoldDB" id="A0A1I2RCA3"/>
<name>A0A1I2RCA3_9LACO</name>
<accession>A0A1I2RCA3</accession>
<dbReference type="GeneID" id="45175034"/>
<reference evidence="2" key="1">
    <citation type="submission" date="2016-10" db="EMBL/GenBank/DDBJ databases">
        <authorList>
            <person name="Varghese N."/>
            <person name="Submissions S."/>
        </authorList>
    </citation>
    <scope>NUCLEOTIDE SEQUENCE [LARGE SCALE GENOMIC DNA]</scope>
    <source>
        <strain evidence="2">DSM 20403</strain>
    </source>
</reference>
<sequence length="48" mass="6104">MVKLIFFKFPFDDYGEPDCDYMKQYVKNMIMQKYKQYLEFFDNREEVK</sequence>
<proteinExistence type="predicted"/>
<dbReference type="Proteomes" id="UP000182635">
    <property type="component" value="Unassembled WGS sequence"/>
</dbReference>
<dbReference type="RefSeq" id="WP_155400498.1">
    <property type="nucleotide sequence ID" value="NZ_AYYL01000017.1"/>
</dbReference>
<evidence type="ECO:0000313" key="2">
    <source>
        <dbReference type="Proteomes" id="UP000182635"/>
    </source>
</evidence>
<evidence type="ECO:0000313" key="1">
    <source>
        <dbReference type="EMBL" id="SFG38355.1"/>
    </source>
</evidence>
<protein>
    <submittedName>
        <fullName evidence="1">Uncharacterized protein</fullName>
    </submittedName>
</protein>
<dbReference type="EMBL" id="FOPI01000016">
    <property type="protein sequence ID" value="SFG38355.1"/>
    <property type="molecule type" value="Genomic_DNA"/>
</dbReference>